<evidence type="ECO:0000313" key="4">
    <source>
        <dbReference type="Proteomes" id="UP000271974"/>
    </source>
</evidence>
<evidence type="ECO:0000259" key="2">
    <source>
        <dbReference type="Pfam" id="PF20700"/>
    </source>
</evidence>
<feature type="domain" description="Mutator-like transposase" evidence="2">
    <location>
        <begin position="69"/>
        <end position="290"/>
    </location>
</feature>
<comment type="caution">
    <text evidence="3">The sequence shown here is derived from an EMBL/GenBank/DDBJ whole genome shotgun (WGS) entry which is preliminary data.</text>
</comment>
<reference evidence="3 4" key="1">
    <citation type="submission" date="2019-01" db="EMBL/GenBank/DDBJ databases">
        <title>A draft genome assembly of the solar-powered sea slug Elysia chlorotica.</title>
        <authorList>
            <person name="Cai H."/>
            <person name="Li Q."/>
            <person name="Fang X."/>
            <person name="Li J."/>
            <person name="Curtis N.E."/>
            <person name="Altenburger A."/>
            <person name="Shibata T."/>
            <person name="Feng M."/>
            <person name="Maeda T."/>
            <person name="Schwartz J.A."/>
            <person name="Shigenobu S."/>
            <person name="Lundholm N."/>
            <person name="Nishiyama T."/>
            <person name="Yang H."/>
            <person name="Hasebe M."/>
            <person name="Li S."/>
            <person name="Pierce S.K."/>
            <person name="Wang J."/>
        </authorList>
    </citation>
    <scope>NUCLEOTIDE SEQUENCE [LARGE SCALE GENOMIC DNA]</scope>
    <source>
        <strain evidence="3">EC2010</strain>
        <tissue evidence="3">Whole organism of an adult</tissue>
    </source>
</reference>
<sequence>MMFRCDFADVLINGFCSRKIPGRRAIRLQAIPEGTIRHHVITKINGRKKAFFSKAASIVRAEHIKHYHLNDGSWLTRGHKSLIGIGCVIDVLTGLIIDGHVCSLHCHICAQTGAFIRRETPHHYERWRQEHIATGECTINFEGSPGMMEVKAAEVLWCRSVEDHKLRYTTMVSDGDSKAHTNLLKVQPYGLDETIDKEDCINHVGKRLGAALRNLVSDCSKKRITLGGRGRGRLTAEVIRKLQIYYSRAIRGSETAKDMRRKVLATIYHGYSTDDLPQHQFCPPGPNSWCFYKRAIGEHQYPTGHDKKVHTPLDQKLLQKYIEPIHKRLASLELLKKCELKTTSSERDYIKAPSRNSRSLKRGKKITLRTRPSPEEHIHKEIASLQRHNSRCQTAAEAKRIKERAIASANKIRKKKALEKPMTSATTFTERNTP</sequence>
<dbReference type="InterPro" id="IPR049012">
    <property type="entry name" value="Mutator_transp_dom"/>
</dbReference>
<dbReference type="AlphaFoldDB" id="A0A3S1BDR3"/>
<feature type="region of interest" description="Disordered" evidence="1">
    <location>
        <begin position="412"/>
        <end position="434"/>
    </location>
</feature>
<dbReference type="EMBL" id="RQTK01000326">
    <property type="protein sequence ID" value="RUS81634.1"/>
    <property type="molecule type" value="Genomic_DNA"/>
</dbReference>
<feature type="compositionally biased region" description="Polar residues" evidence="1">
    <location>
        <begin position="423"/>
        <end position="434"/>
    </location>
</feature>
<dbReference type="Pfam" id="PF20700">
    <property type="entry name" value="Mutator"/>
    <property type="match status" value="1"/>
</dbReference>
<organism evidence="3 4">
    <name type="scientific">Elysia chlorotica</name>
    <name type="common">Eastern emerald elysia</name>
    <name type="synonym">Sea slug</name>
    <dbReference type="NCBI Taxonomy" id="188477"/>
    <lineage>
        <taxon>Eukaryota</taxon>
        <taxon>Metazoa</taxon>
        <taxon>Spiralia</taxon>
        <taxon>Lophotrochozoa</taxon>
        <taxon>Mollusca</taxon>
        <taxon>Gastropoda</taxon>
        <taxon>Heterobranchia</taxon>
        <taxon>Euthyneura</taxon>
        <taxon>Panpulmonata</taxon>
        <taxon>Sacoglossa</taxon>
        <taxon>Placobranchoidea</taxon>
        <taxon>Plakobranchidae</taxon>
        <taxon>Elysia</taxon>
    </lineage>
</organism>
<evidence type="ECO:0000256" key="1">
    <source>
        <dbReference type="SAM" id="MobiDB-lite"/>
    </source>
</evidence>
<proteinExistence type="predicted"/>
<keyword evidence="4" id="KW-1185">Reference proteome</keyword>
<dbReference type="PANTHER" id="PTHR33309">
    <property type="entry name" value="KERATIN, ULTRA HIGH-SULFUR MATRIX PROTEIN-LIKE"/>
    <property type="match status" value="1"/>
</dbReference>
<dbReference type="Proteomes" id="UP000271974">
    <property type="component" value="Unassembled WGS sequence"/>
</dbReference>
<protein>
    <recommendedName>
        <fullName evidence="2">Mutator-like transposase domain-containing protein</fullName>
    </recommendedName>
</protein>
<name>A0A3S1BDR3_ELYCH</name>
<dbReference type="OrthoDB" id="6132200at2759"/>
<accession>A0A3S1BDR3</accession>
<dbReference type="PANTHER" id="PTHR33309:SF3">
    <property type="entry name" value="CCHC-TYPE DOMAIN-CONTAINING PROTEIN"/>
    <property type="match status" value="1"/>
</dbReference>
<evidence type="ECO:0000313" key="3">
    <source>
        <dbReference type="EMBL" id="RUS81634.1"/>
    </source>
</evidence>
<gene>
    <name evidence="3" type="ORF">EGW08_010597</name>
</gene>